<evidence type="ECO:0000313" key="2">
    <source>
        <dbReference type="EMBL" id="GAT56894.1"/>
    </source>
</evidence>
<evidence type="ECO:0000313" key="3">
    <source>
        <dbReference type="Proteomes" id="UP000815677"/>
    </source>
</evidence>
<feature type="region of interest" description="Disordered" evidence="1">
    <location>
        <begin position="1"/>
        <end position="172"/>
    </location>
</feature>
<name>A0ABQ0M0Q4_MYCCL</name>
<dbReference type="EMBL" id="DF849355">
    <property type="protein sequence ID" value="GAT56894.1"/>
    <property type="molecule type" value="Genomic_DNA"/>
</dbReference>
<keyword evidence="3" id="KW-1185">Reference proteome</keyword>
<evidence type="ECO:0000256" key="1">
    <source>
        <dbReference type="SAM" id="MobiDB-lite"/>
    </source>
</evidence>
<feature type="compositionally biased region" description="Basic residues" evidence="1">
    <location>
        <begin position="34"/>
        <end position="49"/>
    </location>
</feature>
<feature type="compositionally biased region" description="Basic residues" evidence="1">
    <location>
        <begin position="116"/>
        <end position="132"/>
    </location>
</feature>
<feature type="compositionally biased region" description="Basic and acidic residues" evidence="1">
    <location>
        <begin position="143"/>
        <end position="158"/>
    </location>
</feature>
<reference evidence="2" key="1">
    <citation type="submission" date="2014-09" db="EMBL/GenBank/DDBJ databases">
        <title>Genome sequence of the luminous mushroom Mycena chlorophos for searching fungal bioluminescence genes.</title>
        <authorList>
            <person name="Tanaka Y."/>
            <person name="Kasuga D."/>
            <person name="Oba Y."/>
            <person name="Hase S."/>
            <person name="Sato K."/>
            <person name="Oba Y."/>
            <person name="Sakakibara Y."/>
        </authorList>
    </citation>
    <scope>NUCLEOTIDE SEQUENCE</scope>
</reference>
<protein>
    <submittedName>
        <fullName evidence="2">Uncharacterized protein</fullName>
    </submittedName>
</protein>
<organism evidence="2 3">
    <name type="scientific">Mycena chlorophos</name>
    <name type="common">Agaric fungus</name>
    <name type="synonym">Agaricus chlorophos</name>
    <dbReference type="NCBI Taxonomy" id="658473"/>
    <lineage>
        <taxon>Eukaryota</taxon>
        <taxon>Fungi</taxon>
        <taxon>Dikarya</taxon>
        <taxon>Basidiomycota</taxon>
        <taxon>Agaricomycotina</taxon>
        <taxon>Agaricomycetes</taxon>
        <taxon>Agaricomycetidae</taxon>
        <taxon>Agaricales</taxon>
        <taxon>Marasmiineae</taxon>
        <taxon>Mycenaceae</taxon>
        <taxon>Mycena</taxon>
    </lineage>
</organism>
<feature type="compositionally biased region" description="Polar residues" evidence="1">
    <location>
        <begin position="84"/>
        <end position="94"/>
    </location>
</feature>
<gene>
    <name evidence="2" type="ORF">MCHLO_13488</name>
</gene>
<sequence>MSPPPPTYVKAHSRQGPLASRPPTSRPACAQRHPVQRRLQSHPVQRRLQPHPCPAMSSPTCVQPAPARNCNSSAVPDSEPEPTTRATNGTSVHAPTSARPPSPTYANATPRPATTAHRHRHQPLPQLRRLRRAPPPNSTAPRRAADSHIPRQSTRDLAKLPVSSVRSPLSHTRSLPGQMVGTSIDLLLQGVLSCQFVNYYSLYSDDKWQLHAAVGFLALSTWLKSVQAFAVIWIKFIEYYGNFVGAFELSVSRGSWWDSGNALMGSAIGL</sequence>
<accession>A0ABQ0M0Q4</accession>
<proteinExistence type="predicted"/>
<dbReference type="Proteomes" id="UP000815677">
    <property type="component" value="Unassembled WGS sequence"/>
</dbReference>